<reference evidence="10" key="1">
    <citation type="journal article" date="2018" name="Nat. Microbiol.">
        <title>Leveraging single-cell genomics to expand the fungal tree of life.</title>
        <authorList>
            <person name="Ahrendt S.R."/>
            <person name="Quandt C.A."/>
            <person name="Ciobanu D."/>
            <person name="Clum A."/>
            <person name="Salamov A."/>
            <person name="Andreopoulos B."/>
            <person name="Cheng J.F."/>
            <person name="Woyke T."/>
            <person name="Pelin A."/>
            <person name="Henrissat B."/>
            <person name="Reynolds N.K."/>
            <person name="Benny G.L."/>
            <person name="Smith M.E."/>
            <person name="James T.Y."/>
            <person name="Grigoriev I.V."/>
        </authorList>
    </citation>
    <scope>NUCLEOTIDE SEQUENCE [LARGE SCALE GENOMIC DNA]</scope>
    <source>
        <strain evidence="10">RSA 468</strain>
    </source>
</reference>
<dbReference type="InterPro" id="IPR050341">
    <property type="entry name" value="PP1_catalytic_subunit"/>
</dbReference>
<dbReference type="Proteomes" id="UP000268162">
    <property type="component" value="Unassembled WGS sequence"/>
</dbReference>
<keyword evidence="4" id="KW-0464">Manganese</keyword>
<dbReference type="InterPro" id="IPR006186">
    <property type="entry name" value="Ser/Thr-sp_prot-phosphatase"/>
</dbReference>
<dbReference type="InterPro" id="IPR004843">
    <property type="entry name" value="Calcineurin-like_PHP"/>
</dbReference>
<name>A0A4V1J3X2_9FUNG</name>
<sequence length="303" mass="34522">MAEIETVVVSTLNHLVSEREKFPGTVTPLPQDHVVLLTKTIMNVFAREKTLLRLSAPFIICGDTHGQFFDLLRIFEMNGYPPKSRYLFLGDYVDRGQHSVETICLLFALKLKFPDSIFLLRGNHEDSQLNRVYGFTDECKRKYNMKVWKTFVDCFNYMPLAALVSDKVFCCHGGLSPDLLKISQVDLIRRPCPIPEEGLMCDLLWADPEKNISGFLPNDRGASWVFGADVVERFCRENDIDLVCRAHQVVEDGCEFFANRKLITVFSAPNYDGQFDNCAGMLSIDANMLCSVKTLKPKEKKKK</sequence>
<dbReference type="GO" id="GO:0046872">
    <property type="term" value="F:metal ion binding"/>
    <property type="evidence" value="ECO:0007669"/>
    <property type="project" value="UniProtKB-KW"/>
</dbReference>
<dbReference type="STRING" id="215637.A0A4V1J3X2"/>
<keyword evidence="2 7" id="KW-0378">Hydrolase</keyword>
<dbReference type="EC" id="3.1.3.16" evidence="7"/>
<evidence type="ECO:0000259" key="8">
    <source>
        <dbReference type="PROSITE" id="PS00125"/>
    </source>
</evidence>
<dbReference type="AlphaFoldDB" id="A0A4V1J3X2"/>
<keyword evidence="3" id="KW-0904">Protein phosphatase</keyword>
<gene>
    <name evidence="9" type="ORF">BJ085DRAFT_22660</name>
</gene>
<feature type="domain" description="Serine/threonine specific protein phosphatases" evidence="8">
    <location>
        <begin position="120"/>
        <end position="125"/>
    </location>
</feature>
<dbReference type="GO" id="GO:0005737">
    <property type="term" value="C:cytoplasm"/>
    <property type="evidence" value="ECO:0007669"/>
    <property type="project" value="TreeGrafter"/>
</dbReference>
<dbReference type="PRINTS" id="PR00114">
    <property type="entry name" value="STPHPHTASE"/>
</dbReference>
<dbReference type="GO" id="GO:0005634">
    <property type="term" value="C:nucleus"/>
    <property type="evidence" value="ECO:0007669"/>
    <property type="project" value="TreeGrafter"/>
</dbReference>
<evidence type="ECO:0000256" key="7">
    <source>
        <dbReference type="RuleBase" id="RU004273"/>
    </source>
</evidence>
<evidence type="ECO:0000313" key="9">
    <source>
        <dbReference type="EMBL" id="RKP33549.1"/>
    </source>
</evidence>
<dbReference type="GO" id="GO:0004722">
    <property type="term" value="F:protein serine/threonine phosphatase activity"/>
    <property type="evidence" value="ECO:0007669"/>
    <property type="project" value="UniProtKB-EC"/>
</dbReference>
<evidence type="ECO:0000256" key="4">
    <source>
        <dbReference type="ARBA" id="ARBA00023211"/>
    </source>
</evidence>
<protein>
    <recommendedName>
        <fullName evidence="7">Serine/threonine-protein phosphatase</fullName>
        <ecNumber evidence="7">3.1.3.16</ecNumber>
    </recommendedName>
</protein>
<dbReference type="EMBL" id="ML003759">
    <property type="protein sequence ID" value="RKP33549.1"/>
    <property type="molecule type" value="Genomic_DNA"/>
</dbReference>
<evidence type="ECO:0000256" key="2">
    <source>
        <dbReference type="ARBA" id="ARBA00022801"/>
    </source>
</evidence>
<organism evidence="9 10">
    <name type="scientific">Dimargaris cristalligena</name>
    <dbReference type="NCBI Taxonomy" id="215637"/>
    <lineage>
        <taxon>Eukaryota</taxon>
        <taxon>Fungi</taxon>
        <taxon>Fungi incertae sedis</taxon>
        <taxon>Zoopagomycota</taxon>
        <taxon>Kickxellomycotina</taxon>
        <taxon>Dimargaritomycetes</taxon>
        <taxon>Dimargaritales</taxon>
        <taxon>Dimargaritaceae</taxon>
        <taxon>Dimargaris</taxon>
    </lineage>
</organism>
<comment type="similarity">
    <text evidence="7">Belongs to the PPP phosphatase family.</text>
</comment>
<evidence type="ECO:0000256" key="5">
    <source>
        <dbReference type="ARBA" id="ARBA00047761"/>
    </source>
</evidence>
<dbReference type="InterPro" id="IPR029052">
    <property type="entry name" value="Metallo-depent_PP-like"/>
</dbReference>
<dbReference type="PROSITE" id="PS00125">
    <property type="entry name" value="SER_THR_PHOSPHATASE"/>
    <property type="match status" value="1"/>
</dbReference>
<proteinExistence type="inferred from homology"/>
<dbReference type="PANTHER" id="PTHR11668">
    <property type="entry name" value="SERINE/THREONINE PROTEIN PHOSPHATASE"/>
    <property type="match status" value="1"/>
</dbReference>
<comment type="catalytic activity">
    <reaction evidence="5">
        <text>O-phospho-L-seryl-[protein] + H2O = L-seryl-[protein] + phosphate</text>
        <dbReference type="Rhea" id="RHEA:20629"/>
        <dbReference type="Rhea" id="RHEA-COMP:9863"/>
        <dbReference type="Rhea" id="RHEA-COMP:11604"/>
        <dbReference type="ChEBI" id="CHEBI:15377"/>
        <dbReference type="ChEBI" id="CHEBI:29999"/>
        <dbReference type="ChEBI" id="CHEBI:43474"/>
        <dbReference type="ChEBI" id="CHEBI:83421"/>
        <dbReference type="EC" id="3.1.3.16"/>
    </reaction>
</comment>
<dbReference type="FunFam" id="3.60.21.10:FF:000026">
    <property type="entry name" value="Serine/threonine-protein phosphatase"/>
    <property type="match status" value="1"/>
</dbReference>
<keyword evidence="10" id="KW-1185">Reference proteome</keyword>
<evidence type="ECO:0000256" key="1">
    <source>
        <dbReference type="ARBA" id="ARBA00022723"/>
    </source>
</evidence>
<dbReference type="PANTHER" id="PTHR11668:SF496">
    <property type="entry name" value="SERINE_THREONINE-PROTEIN PHOSPHATASE"/>
    <property type="match status" value="1"/>
</dbReference>
<keyword evidence="1" id="KW-0479">Metal-binding</keyword>
<evidence type="ECO:0000256" key="6">
    <source>
        <dbReference type="ARBA" id="ARBA00048336"/>
    </source>
</evidence>
<dbReference type="Pfam" id="PF00149">
    <property type="entry name" value="Metallophos"/>
    <property type="match status" value="1"/>
</dbReference>
<dbReference type="SMART" id="SM00156">
    <property type="entry name" value="PP2Ac"/>
    <property type="match status" value="1"/>
</dbReference>
<dbReference type="SUPFAM" id="SSF56300">
    <property type="entry name" value="Metallo-dependent phosphatases"/>
    <property type="match status" value="1"/>
</dbReference>
<evidence type="ECO:0000256" key="3">
    <source>
        <dbReference type="ARBA" id="ARBA00022912"/>
    </source>
</evidence>
<evidence type="ECO:0000313" key="10">
    <source>
        <dbReference type="Proteomes" id="UP000268162"/>
    </source>
</evidence>
<comment type="catalytic activity">
    <reaction evidence="6 7">
        <text>O-phospho-L-threonyl-[protein] + H2O = L-threonyl-[protein] + phosphate</text>
        <dbReference type="Rhea" id="RHEA:47004"/>
        <dbReference type="Rhea" id="RHEA-COMP:11060"/>
        <dbReference type="Rhea" id="RHEA-COMP:11605"/>
        <dbReference type="ChEBI" id="CHEBI:15377"/>
        <dbReference type="ChEBI" id="CHEBI:30013"/>
        <dbReference type="ChEBI" id="CHEBI:43474"/>
        <dbReference type="ChEBI" id="CHEBI:61977"/>
        <dbReference type="EC" id="3.1.3.16"/>
    </reaction>
</comment>
<dbReference type="Gene3D" id="3.60.21.10">
    <property type="match status" value="1"/>
</dbReference>
<accession>A0A4V1J3X2</accession>